<organism evidence="10">
    <name type="scientific">Citrobacter rodentium</name>
    <dbReference type="NCBI Taxonomy" id="67825"/>
    <lineage>
        <taxon>Bacteria</taxon>
        <taxon>Pseudomonadati</taxon>
        <taxon>Pseudomonadota</taxon>
        <taxon>Gammaproteobacteria</taxon>
        <taxon>Enterobacterales</taxon>
        <taxon>Enterobacteriaceae</taxon>
        <taxon>Citrobacter</taxon>
    </lineage>
</organism>
<dbReference type="RefSeq" id="WP_012908115.1">
    <property type="nucleotide sequence ID" value="NZ_CAJTBI010000004.1"/>
</dbReference>
<evidence type="ECO:0000313" key="10">
    <source>
        <dbReference type="EMBL" id="QBY30460.1"/>
    </source>
</evidence>
<reference evidence="10" key="1">
    <citation type="submission" date="2019-03" db="EMBL/GenBank/DDBJ databases">
        <title>Complete genome sequence of enteropathogenic Citrobacter rodentium strain DBS100.</title>
        <authorList>
            <person name="Popov G."/>
            <person name="Fiebig A."/>
            <person name="Shideler S."/>
            <person name="Coombes B."/>
            <person name="Savchenko A."/>
        </authorList>
    </citation>
    <scope>NUCLEOTIDE SEQUENCE</scope>
    <source>
        <strain evidence="10">DBS100</strain>
    </source>
</reference>
<comment type="function">
    <text evidence="7">Catalyzes the formation of phosphodiester linkages between 5'-phosphoryl and 3'-hydroxyl groups in double-stranded DNA using NAD as a coenzyme and as the energy source for the reaction.</text>
</comment>
<dbReference type="FunFam" id="3.30.470.30:FF:000007">
    <property type="entry name" value="DNA ligase B"/>
    <property type="match status" value="1"/>
</dbReference>
<gene>
    <name evidence="7 10" type="primary">ligB</name>
    <name evidence="10" type="ORF">E2R62_17585</name>
</gene>
<dbReference type="SMART" id="SM00532">
    <property type="entry name" value="LIGANc"/>
    <property type="match status" value="1"/>
</dbReference>
<dbReference type="Gene3D" id="1.10.287.610">
    <property type="entry name" value="Helix hairpin bin"/>
    <property type="match status" value="1"/>
</dbReference>
<evidence type="ECO:0000259" key="9">
    <source>
        <dbReference type="SMART" id="SM00532"/>
    </source>
</evidence>
<proteinExistence type="inferred from homology"/>
<dbReference type="EC" id="6.5.1.2" evidence="7"/>
<dbReference type="AlphaFoldDB" id="A0A482PS36"/>
<evidence type="ECO:0000256" key="3">
    <source>
        <dbReference type="ARBA" id="ARBA00022763"/>
    </source>
</evidence>
<keyword evidence="2 7" id="KW-0235">DNA replication</keyword>
<keyword evidence="3 7" id="KW-0227">DNA damage</keyword>
<dbReference type="FunFam" id="2.40.50.140:FF:000139">
    <property type="entry name" value="DNA ligase B"/>
    <property type="match status" value="1"/>
</dbReference>
<dbReference type="OMA" id="DLWIQPK"/>
<dbReference type="PROSITE" id="PS01055">
    <property type="entry name" value="DNA_LIGASE_N1"/>
    <property type="match status" value="1"/>
</dbReference>
<dbReference type="InterPro" id="IPR010994">
    <property type="entry name" value="RuvA_2-like"/>
</dbReference>
<evidence type="ECO:0000256" key="4">
    <source>
        <dbReference type="ARBA" id="ARBA00023027"/>
    </source>
</evidence>
<keyword evidence="1 7" id="KW-0436">Ligase</keyword>
<feature type="domain" description="NAD-dependent DNA ligase N-terminal" evidence="9">
    <location>
        <begin position="28"/>
        <end position="424"/>
    </location>
</feature>
<dbReference type="EMBL" id="CP038008">
    <property type="protein sequence ID" value="QBY30460.1"/>
    <property type="molecule type" value="Genomic_DNA"/>
</dbReference>
<dbReference type="InterPro" id="IPR013839">
    <property type="entry name" value="DNAligase_adenylation"/>
</dbReference>
<comment type="catalytic activity">
    <reaction evidence="6 7">
        <text>NAD(+) + (deoxyribonucleotide)n-3'-hydroxyl + 5'-phospho-(deoxyribonucleotide)m = (deoxyribonucleotide)n+m + AMP + beta-nicotinamide D-nucleotide.</text>
        <dbReference type="EC" id="6.5.1.2"/>
    </reaction>
</comment>
<dbReference type="InterPro" id="IPR012340">
    <property type="entry name" value="NA-bd_OB-fold"/>
</dbReference>
<keyword evidence="8" id="KW-0732">Signal</keyword>
<name>A0A482PS36_CITRO</name>
<accession>A0A482PS36</accession>
<dbReference type="HAMAP" id="MF_01587">
    <property type="entry name" value="DNA_ligase_B"/>
    <property type="match status" value="1"/>
</dbReference>
<dbReference type="SUPFAM" id="SSF56091">
    <property type="entry name" value="DNA ligase/mRNA capping enzyme, catalytic domain"/>
    <property type="match status" value="1"/>
</dbReference>
<dbReference type="GO" id="GO:0006281">
    <property type="term" value="P:DNA repair"/>
    <property type="evidence" value="ECO:0007669"/>
    <property type="project" value="UniProtKB-KW"/>
</dbReference>
<dbReference type="GO" id="GO:0006260">
    <property type="term" value="P:DNA replication"/>
    <property type="evidence" value="ECO:0007669"/>
    <property type="project" value="UniProtKB-KW"/>
</dbReference>
<evidence type="ECO:0000256" key="1">
    <source>
        <dbReference type="ARBA" id="ARBA00022598"/>
    </source>
</evidence>
<dbReference type="GO" id="GO:0003911">
    <property type="term" value="F:DNA ligase (NAD+) activity"/>
    <property type="evidence" value="ECO:0007669"/>
    <property type="project" value="UniProtKB-UniRule"/>
</dbReference>
<dbReference type="NCBIfam" id="NF005987">
    <property type="entry name" value="PRK08097.1"/>
    <property type="match status" value="1"/>
</dbReference>
<sequence>MKGWITILFGLMWQTQCWAACPNWSSARAQEEISRLRQQIARWDDDYWKKGKSAIEDGVYDQLRTRLGDWQRCFGGDATPALLPAIGGTVAHPVAHTGVKKLTDKRALQQWMAGRDDLWVQPKVDGVAVTLVYRNGRLTRAISRGDGLKGEDWTAKVQQIAAVPQTVTGGLANSVLQGEIFWPQDRHIQQKMGGKNARAKVAGLLMRRETTSEIASQGIFIWAWPDGPQSMAEKVTQLSQAGFTLTERFTLAVKNAQEVERARSHWWSSGLPFVTDGVVVRTGKEPGARYWLPGQGNWLAAWKYPSVAQVAEVTAIRFMVGKSGKIAAVATLMPVMLDDKRVQRVNLGSVRRWQEWDIAPGDQILISLAGQGIPRIDKVVWRGVDRTKPVPPKDRFNALTCFYATDACQEQFISRLAWVGSRGVLDIEGTGEAGWRALHQHHHFAHIFSWLGLTLEQIQLTPGFTKARGEKLWHQFNLARKKPFKRWLLAMGIPLTQAALNISGDSSWPQLAAQSEKHWRQLPGTGAGRAASVIEWIRCAEIVALSRWLDAQRIDGFASQ</sequence>
<protein>
    <recommendedName>
        <fullName evidence="7">DNA ligase B</fullName>
        <ecNumber evidence="7">6.5.1.2</ecNumber>
    </recommendedName>
    <alternativeName>
        <fullName evidence="7">Polydeoxyribonucleotide synthase [NAD(+)] B</fullName>
    </alternativeName>
</protein>
<dbReference type="Pfam" id="PF01653">
    <property type="entry name" value="DNA_ligase_aden"/>
    <property type="match status" value="1"/>
</dbReference>
<dbReference type="InterPro" id="IPR050326">
    <property type="entry name" value="NAD_dep_DNA_ligaseB"/>
</dbReference>
<dbReference type="Pfam" id="PF03120">
    <property type="entry name" value="OB_DNA_ligase"/>
    <property type="match status" value="1"/>
</dbReference>
<keyword evidence="5 7" id="KW-0234">DNA repair</keyword>
<feature type="chain" id="PRO_5019714240" description="DNA ligase B" evidence="8">
    <location>
        <begin position="20"/>
        <end position="560"/>
    </location>
</feature>
<dbReference type="SUPFAM" id="SSF50249">
    <property type="entry name" value="Nucleic acid-binding proteins"/>
    <property type="match status" value="1"/>
</dbReference>
<evidence type="ECO:0000256" key="7">
    <source>
        <dbReference type="HAMAP-Rule" id="MF_01587"/>
    </source>
</evidence>
<dbReference type="InterPro" id="IPR013840">
    <property type="entry name" value="DNAligase_N"/>
</dbReference>
<feature type="signal peptide" evidence="8">
    <location>
        <begin position="1"/>
        <end position="19"/>
    </location>
</feature>
<comment type="similarity">
    <text evidence="7">Belongs to the NAD-dependent DNA ligase family. LigB subfamily.</text>
</comment>
<dbReference type="InterPro" id="IPR020923">
    <property type="entry name" value="DNA_ligase_B"/>
</dbReference>
<dbReference type="Gene3D" id="1.10.150.20">
    <property type="entry name" value="5' to 3' exonuclease, C-terminal subdomain"/>
    <property type="match status" value="1"/>
</dbReference>
<dbReference type="SUPFAM" id="SSF47781">
    <property type="entry name" value="RuvA domain 2-like"/>
    <property type="match status" value="1"/>
</dbReference>
<dbReference type="PANTHER" id="PTHR47810">
    <property type="entry name" value="DNA LIGASE"/>
    <property type="match status" value="1"/>
</dbReference>
<evidence type="ECO:0000256" key="2">
    <source>
        <dbReference type="ARBA" id="ARBA00022705"/>
    </source>
</evidence>
<dbReference type="Gene3D" id="2.40.50.140">
    <property type="entry name" value="Nucleic acid-binding proteins"/>
    <property type="match status" value="1"/>
</dbReference>
<evidence type="ECO:0000256" key="6">
    <source>
        <dbReference type="ARBA" id="ARBA00034005"/>
    </source>
</evidence>
<keyword evidence="4 7" id="KW-0520">NAD</keyword>
<dbReference type="Gene3D" id="3.30.470.30">
    <property type="entry name" value="DNA ligase/mRNA capping enzyme"/>
    <property type="match status" value="1"/>
</dbReference>
<dbReference type="InterPro" id="IPR018239">
    <property type="entry name" value="DNA_ligase_AS"/>
</dbReference>
<dbReference type="InterPro" id="IPR004150">
    <property type="entry name" value="NAD_DNA_ligase_OB"/>
</dbReference>
<evidence type="ECO:0000256" key="5">
    <source>
        <dbReference type="ARBA" id="ARBA00023204"/>
    </source>
</evidence>
<evidence type="ECO:0000256" key="8">
    <source>
        <dbReference type="SAM" id="SignalP"/>
    </source>
</evidence>
<dbReference type="PANTHER" id="PTHR47810:SF1">
    <property type="entry name" value="DNA LIGASE B"/>
    <property type="match status" value="1"/>
</dbReference>
<feature type="active site" description="N6-AMP-lysine intermediate" evidence="7">
    <location>
        <position position="123"/>
    </location>
</feature>